<dbReference type="OrthoDB" id="5592372at2"/>
<dbReference type="AlphaFoldDB" id="A0A2U3B5S6"/>
<dbReference type="RefSeq" id="WP_109320982.1">
    <property type="nucleotide sequence ID" value="NZ_QFWT01000011.1"/>
</dbReference>
<sequence>MIYTFIIAGGCKKLSDLKRIRTVSVVAQTERLARQQLAVLPLMFMSRTTANQYPALSGHLTTSKINDQEVAA</sequence>
<evidence type="ECO:0000313" key="2">
    <source>
        <dbReference type="Proteomes" id="UP000245362"/>
    </source>
</evidence>
<protein>
    <submittedName>
        <fullName evidence="1">Uncharacterized protein</fullName>
    </submittedName>
</protein>
<comment type="caution">
    <text evidence="1">The sequence shown here is derived from an EMBL/GenBank/DDBJ whole genome shotgun (WGS) entry which is preliminary data.</text>
</comment>
<keyword evidence="2" id="KW-1185">Reference proteome</keyword>
<reference evidence="1 2" key="1">
    <citation type="submission" date="2018-05" db="EMBL/GenBank/DDBJ databases">
        <title>Vibrio limimaris sp. nov., isolated from marine sediment.</title>
        <authorList>
            <person name="Li C.-M."/>
        </authorList>
    </citation>
    <scope>NUCLEOTIDE SEQUENCE [LARGE SCALE GENOMIC DNA]</scope>
    <source>
        <strain evidence="1 2">E4404</strain>
    </source>
</reference>
<dbReference type="EMBL" id="QFWT01000011">
    <property type="protein sequence ID" value="PWI32153.1"/>
    <property type="molecule type" value="Genomic_DNA"/>
</dbReference>
<gene>
    <name evidence="1" type="ORF">DI392_17490</name>
</gene>
<evidence type="ECO:0000313" key="1">
    <source>
        <dbReference type="EMBL" id="PWI32153.1"/>
    </source>
</evidence>
<name>A0A2U3B5S6_9VIBR</name>
<accession>A0A2U3B5S6</accession>
<proteinExistence type="predicted"/>
<organism evidence="1 2">
    <name type="scientific">Vibrio albus</name>
    <dbReference type="NCBI Taxonomy" id="2200953"/>
    <lineage>
        <taxon>Bacteria</taxon>
        <taxon>Pseudomonadati</taxon>
        <taxon>Pseudomonadota</taxon>
        <taxon>Gammaproteobacteria</taxon>
        <taxon>Vibrionales</taxon>
        <taxon>Vibrionaceae</taxon>
        <taxon>Vibrio</taxon>
    </lineage>
</organism>
<dbReference type="Proteomes" id="UP000245362">
    <property type="component" value="Unassembled WGS sequence"/>
</dbReference>